<comment type="caution">
    <text evidence="4">The sequence shown here is derived from an EMBL/GenBank/DDBJ whole genome shotgun (WGS) entry which is preliminary data.</text>
</comment>
<protein>
    <recommendedName>
        <fullName evidence="3">Peptidase C51 domain-containing protein</fullName>
    </recommendedName>
</protein>
<dbReference type="Proteomes" id="UP001500212">
    <property type="component" value="Unassembled WGS sequence"/>
</dbReference>
<evidence type="ECO:0000259" key="3">
    <source>
        <dbReference type="PROSITE" id="PS50911"/>
    </source>
</evidence>
<keyword evidence="2" id="KW-0812">Transmembrane</keyword>
<feature type="region of interest" description="Disordered" evidence="1">
    <location>
        <begin position="137"/>
        <end position="183"/>
    </location>
</feature>
<feature type="domain" description="Peptidase C51" evidence="3">
    <location>
        <begin position="180"/>
        <end position="303"/>
    </location>
</feature>
<gene>
    <name evidence="4" type="ORF">GCM10023195_87080</name>
</gene>
<keyword evidence="2" id="KW-0472">Membrane</keyword>
<reference evidence="5" key="1">
    <citation type="journal article" date="2019" name="Int. J. Syst. Evol. Microbiol.">
        <title>The Global Catalogue of Microorganisms (GCM) 10K type strain sequencing project: providing services to taxonomists for standard genome sequencing and annotation.</title>
        <authorList>
            <consortium name="The Broad Institute Genomics Platform"/>
            <consortium name="The Broad Institute Genome Sequencing Center for Infectious Disease"/>
            <person name="Wu L."/>
            <person name="Ma J."/>
        </authorList>
    </citation>
    <scope>NUCLEOTIDE SEQUENCE [LARGE SCALE GENOMIC DNA]</scope>
    <source>
        <strain evidence="5">JCM 17938</strain>
    </source>
</reference>
<dbReference type="PROSITE" id="PS50911">
    <property type="entry name" value="CHAP"/>
    <property type="match status" value="1"/>
</dbReference>
<keyword evidence="5" id="KW-1185">Reference proteome</keyword>
<evidence type="ECO:0000256" key="1">
    <source>
        <dbReference type="SAM" id="MobiDB-lite"/>
    </source>
</evidence>
<dbReference type="Gene3D" id="3.90.1720.10">
    <property type="entry name" value="endopeptidase domain like (from Nostoc punctiforme)"/>
    <property type="match status" value="1"/>
</dbReference>
<sequence>MSQPLTGGPEVSLRHPALRRLALGIAATIATTLTTGIIAATTPAHAGPCPAADPYSGACTTPVPYKVKGTDGTLAVQTIPQVDHVKKRVREGAGIGVICQINDGGTDPYDHLYSHTWDFTTAGGWVYDHYVTTPPQDPNGWSRGVRHCGAGPTSSGEQNGTPSSTGHRSRTTPRTQPTATLSGAYPWPAQDAWVADGHGYYEGECTSFAAWAVRSDGLHHAESPDWLGDAGQWDAPVDKTPRAGDVAQWKGGRNGAGTAGHVAYVEAVYDNGTIKIEEYNWGRFHRWNTRIIPTSDPSRFLHF</sequence>
<dbReference type="EMBL" id="BAABHJ010000040">
    <property type="protein sequence ID" value="GAA4619272.1"/>
    <property type="molecule type" value="Genomic_DNA"/>
</dbReference>
<name>A0ABP8TY61_9ACTN</name>
<proteinExistence type="predicted"/>
<dbReference type="InterPro" id="IPR007921">
    <property type="entry name" value="CHAP_dom"/>
</dbReference>
<feature type="compositionally biased region" description="Polar residues" evidence="1">
    <location>
        <begin position="152"/>
        <end position="181"/>
    </location>
</feature>
<organism evidence="4 5">
    <name type="scientific">Actinoallomurus liliacearum</name>
    <dbReference type="NCBI Taxonomy" id="1080073"/>
    <lineage>
        <taxon>Bacteria</taxon>
        <taxon>Bacillati</taxon>
        <taxon>Actinomycetota</taxon>
        <taxon>Actinomycetes</taxon>
        <taxon>Streptosporangiales</taxon>
        <taxon>Thermomonosporaceae</taxon>
        <taxon>Actinoallomurus</taxon>
    </lineage>
</organism>
<evidence type="ECO:0000313" key="5">
    <source>
        <dbReference type="Proteomes" id="UP001500212"/>
    </source>
</evidence>
<feature type="transmembrane region" description="Helical" evidence="2">
    <location>
        <begin position="21"/>
        <end position="40"/>
    </location>
</feature>
<keyword evidence="2" id="KW-1133">Transmembrane helix</keyword>
<dbReference type="SUPFAM" id="SSF54001">
    <property type="entry name" value="Cysteine proteinases"/>
    <property type="match status" value="1"/>
</dbReference>
<evidence type="ECO:0000256" key="2">
    <source>
        <dbReference type="SAM" id="Phobius"/>
    </source>
</evidence>
<evidence type="ECO:0000313" key="4">
    <source>
        <dbReference type="EMBL" id="GAA4619272.1"/>
    </source>
</evidence>
<dbReference type="InterPro" id="IPR038765">
    <property type="entry name" value="Papain-like_cys_pep_sf"/>
</dbReference>
<dbReference type="Pfam" id="PF05257">
    <property type="entry name" value="CHAP"/>
    <property type="match status" value="1"/>
</dbReference>
<accession>A0ABP8TY61</accession>